<dbReference type="Gene3D" id="1.10.760.10">
    <property type="entry name" value="Cytochrome c-like domain"/>
    <property type="match status" value="1"/>
</dbReference>
<keyword evidence="3" id="KW-1185">Reference proteome</keyword>
<dbReference type="Proteomes" id="UP000295729">
    <property type="component" value="Unassembled WGS sequence"/>
</dbReference>
<dbReference type="OrthoDB" id="9805202at2"/>
<dbReference type="AlphaFoldDB" id="A0A4R6XCN0"/>
<dbReference type="InterPro" id="IPR010538">
    <property type="entry name" value="DHOR"/>
</dbReference>
<dbReference type="PIRSF" id="PIRSF028099">
    <property type="entry name" value="DUF1111"/>
    <property type="match status" value="1"/>
</dbReference>
<dbReference type="EMBL" id="SNZA01000001">
    <property type="protein sequence ID" value="TDR14937.1"/>
    <property type="molecule type" value="Genomic_DNA"/>
</dbReference>
<sequence length="449" mass="49423">MMILSRYYVAALTFISVSALADGLSDAYKQPFANLSAEEKQSFYLGESVFERFWVPSPSSTTASDGLGPLFNARSCHSCHINSGRGHAPTADQLGSEVPSFFIRLGSKTQLSSTGVVGDYIYGRQFHPLSSTNIQPEGDYRITWHEKTETFPDGHQVQMRFPSLHWTSLNYGPMSKETGVSLRVTPPLVGMGLLDAVDPQTILEFADPDDDNNDGISGKANWLEVEGTKRLGKFGHKASVTSLTAQNQSAFNGDLGLSTPLFPAPSGDCTTEQLDCLSAPNGNSQHIDDLEVGVEQSRLLDTYVALSRPPAMRNLNEPWFRPAKKIFDDLNCGSCHRPKLTTGSSEFAALAHRDFYPFTDMLLHDMGPDLANEFPVLNAAPQEWRTAPLWGIGLSEKVSGRNGFLHDGRARTIEEAILWHGGEAQASKMAYKNLNAKQRDLFIRFLESL</sequence>
<dbReference type="GO" id="GO:0020037">
    <property type="term" value="F:heme binding"/>
    <property type="evidence" value="ECO:0007669"/>
    <property type="project" value="InterPro"/>
</dbReference>
<dbReference type="InterPro" id="IPR036909">
    <property type="entry name" value="Cyt_c-like_dom_sf"/>
</dbReference>
<protein>
    <submittedName>
        <fullName evidence="2">CxxC motif-containing protein (DUF1111 family)</fullName>
    </submittedName>
</protein>
<dbReference type="InterPro" id="IPR051395">
    <property type="entry name" value="Cytochrome_c_Peroxidase/MauG"/>
</dbReference>
<evidence type="ECO:0000313" key="3">
    <source>
        <dbReference type="Proteomes" id="UP000295729"/>
    </source>
</evidence>
<comment type="caution">
    <text evidence="2">The sequence shown here is derived from an EMBL/GenBank/DDBJ whole genome shotgun (WGS) entry which is preliminary data.</text>
</comment>
<feature type="chain" id="PRO_5020226672" evidence="1">
    <location>
        <begin position="22"/>
        <end position="449"/>
    </location>
</feature>
<name>A0A4R6XCN0_9GAMM</name>
<dbReference type="SUPFAM" id="SSF46626">
    <property type="entry name" value="Cytochrome c"/>
    <property type="match status" value="1"/>
</dbReference>
<keyword evidence="1" id="KW-0732">Signal</keyword>
<gene>
    <name evidence="2" type="ORF">C8D85_0287</name>
</gene>
<dbReference type="PANTHER" id="PTHR30600:SF4">
    <property type="entry name" value="CYTOCHROME C DOMAIN-CONTAINING PROTEIN"/>
    <property type="match status" value="1"/>
</dbReference>
<feature type="signal peptide" evidence="1">
    <location>
        <begin position="1"/>
        <end position="21"/>
    </location>
</feature>
<evidence type="ECO:0000313" key="2">
    <source>
        <dbReference type="EMBL" id="TDR14937.1"/>
    </source>
</evidence>
<evidence type="ECO:0000256" key="1">
    <source>
        <dbReference type="SAM" id="SignalP"/>
    </source>
</evidence>
<dbReference type="PANTHER" id="PTHR30600">
    <property type="entry name" value="CYTOCHROME C PEROXIDASE-RELATED"/>
    <property type="match status" value="1"/>
</dbReference>
<organism evidence="2 3">
    <name type="scientific">Marinomonas communis</name>
    <dbReference type="NCBI Taxonomy" id="28254"/>
    <lineage>
        <taxon>Bacteria</taxon>
        <taxon>Pseudomonadati</taxon>
        <taxon>Pseudomonadota</taxon>
        <taxon>Gammaproteobacteria</taxon>
        <taxon>Oceanospirillales</taxon>
        <taxon>Oceanospirillaceae</taxon>
        <taxon>Marinomonas</taxon>
    </lineage>
</organism>
<proteinExistence type="predicted"/>
<dbReference type="GO" id="GO:0009055">
    <property type="term" value="F:electron transfer activity"/>
    <property type="evidence" value="ECO:0007669"/>
    <property type="project" value="InterPro"/>
</dbReference>
<dbReference type="RefSeq" id="WP_133559576.1">
    <property type="nucleotide sequence ID" value="NZ_SNZA01000001.1"/>
</dbReference>
<reference evidence="2 3" key="1">
    <citation type="submission" date="2019-03" db="EMBL/GenBank/DDBJ databases">
        <title>Genomic Encyclopedia of Type Strains, Phase IV (KMG-IV): sequencing the most valuable type-strain genomes for metagenomic binning, comparative biology and taxonomic classification.</title>
        <authorList>
            <person name="Goeker M."/>
        </authorList>
    </citation>
    <scope>NUCLEOTIDE SEQUENCE [LARGE SCALE GENOMIC DNA]</scope>
    <source>
        <strain evidence="2 3">DSM 5604</strain>
    </source>
</reference>
<dbReference type="GO" id="GO:0004130">
    <property type="term" value="F:cytochrome-c peroxidase activity"/>
    <property type="evidence" value="ECO:0007669"/>
    <property type="project" value="TreeGrafter"/>
</dbReference>
<dbReference type="Pfam" id="PF06537">
    <property type="entry name" value="DHOR"/>
    <property type="match status" value="2"/>
</dbReference>
<accession>A0A4R6XCN0</accession>